<dbReference type="OrthoDB" id="21508at2"/>
<keyword evidence="2" id="KW-1185">Reference proteome</keyword>
<gene>
    <name evidence="1" type="ORF">CSEC_0354</name>
</gene>
<protein>
    <submittedName>
        <fullName evidence="1">Uncharacterized protein</fullName>
    </submittedName>
</protein>
<dbReference type="STRING" id="1437425.CSEC_0354"/>
<dbReference type="EMBL" id="CCEJ010000002">
    <property type="protein sequence ID" value="CDR33193.1"/>
    <property type="molecule type" value="Genomic_DNA"/>
</dbReference>
<dbReference type="RefSeq" id="WP_041016729.1">
    <property type="nucleotide sequence ID" value="NZ_CCEJ010000002.1"/>
</dbReference>
<organism evidence="1 2">
    <name type="scientific">Candidatus Criblamydia sequanensis CRIB-18</name>
    <dbReference type="NCBI Taxonomy" id="1437425"/>
    <lineage>
        <taxon>Bacteria</taxon>
        <taxon>Pseudomonadati</taxon>
        <taxon>Chlamydiota</taxon>
        <taxon>Chlamydiia</taxon>
        <taxon>Parachlamydiales</taxon>
        <taxon>Candidatus Criblamydiaceae</taxon>
        <taxon>Candidatus Criblamydia</taxon>
    </lineage>
</organism>
<dbReference type="eggNOG" id="ENOG502ZWGH">
    <property type="taxonomic scope" value="Bacteria"/>
</dbReference>
<accession>A0A090D0T9</accession>
<evidence type="ECO:0000313" key="1">
    <source>
        <dbReference type="EMBL" id="CDR33193.1"/>
    </source>
</evidence>
<name>A0A090D0T9_9BACT</name>
<dbReference type="Proteomes" id="UP000031552">
    <property type="component" value="Unassembled WGS sequence"/>
</dbReference>
<dbReference type="AlphaFoldDB" id="A0A090D0T9"/>
<proteinExistence type="predicted"/>
<reference evidence="1" key="2">
    <citation type="submission" date="2014-09" db="EMBL/GenBank/DDBJ databases">
        <title>Criblamydia sequanensis harbors a mega-plasmid encoding arsenite resistance.</title>
        <authorList>
            <person name="Bertelli C."/>
            <person name="Goesmann A."/>
            <person name="Greub G."/>
        </authorList>
    </citation>
    <scope>NUCLEOTIDE SEQUENCE [LARGE SCALE GENOMIC DNA]</scope>
    <source>
        <strain evidence="1">CRIB-18</strain>
    </source>
</reference>
<reference evidence="1" key="1">
    <citation type="submission" date="2013-12" db="EMBL/GenBank/DDBJ databases">
        <authorList>
            <person name="Linke B."/>
        </authorList>
    </citation>
    <scope>NUCLEOTIDE SEQUENCE [LARGE SCALE GENOMIC DNA]</scope>
    <source>
        <strain evidence="1">CRIB-18</strain>
    </source>
</reference>
<comment type="caution">
    <text evidence="1">The sequence shown here is derived from an EMBL/GenBank/DDBJ whole genome shotgun (WGS) entry which is preliminary data.</text>
</comment>
<evidence type="ECO:0000313" key="2">
    <source>
        <dbReference type="Proteomes" id="UP000031552"/>
    </source>
</evidence>
<sequence>MNLAKYQSYFHDGTLIDIIHIKNTVEISISSCEIDLNDLERKIPLAHDGTIRGKIIVKKNIKVLIDKKNIPLNELRMFYDRAEILNLNVSKNEIKIFLLWKTLRPVVKDEKYSELKIEAEEIYFENIPTLLDPFEFTEPSLSEYATRSHYHQLNPEVSSKDNKYLDKEGNPTAQGSLASYLTDSIKIKSNDFSSNYNEKLPISKYEMEFHDGNLINIEHKDQNLTLTIISSELKTRIVDIDNIKVSFDNRIKGNLHFDEVTKILKWGKDFQGPLNMFSDFASIYYLKFYEGGVVLSVIWERYFPRFQELKNDKFQIEAKKIYWESLPNLED</sequence>